<evidence type="ECO:0000256" key="5">
    <source>
        <dbReference type="ARBA" id="ARBA00022777"/>
    </source>
</evidence>
<dbReference type="EC" id="2.7.11.1" evidence="1"/>
<dbReference type="PANTHER" id="PTHR44899">
    <property type="entry name" value="CAMK FAMILY PROTEIN KINASE"/>
    <property type="match status" value="1"/>
</dbReference>
<dbReference type="GO" id="GO:0016301">
    <property type="term" value="F:kinase activity"/>
    <property type="evidence" value="ECO:0007669"/>
    <property type="project" value="UniProtKB-KW"/>
</dbReference>
<feature type="domain" description="Protein kinase" evidence="11">
    <location>
        <begin position="4"/>
        <end position="262"/>
    </location>
</feature>
<name>A0ABR2JUR5_9EUKA</name>
<dbReference type="SMART" id="SM00220">
    <property type="entry name" value="S_TKc"/>
    <property type="match status" value="1"/>
</dbReference>
<organism evidence="12 13">
    <name type="scientific">Tritrichomonas musculus</name>
    <dbReference type="NCBI Taxonomy" id="1915356"/>
    <lineage>
        <taxon>Eukaryota</taxon>
        <taxon>Metamonada</taxon>
        <taxon>Parabasalia</taxon>
        <taxon>Tritrichomonadida</taxon>
        <taxon>Tritrichomonadidae</taxon>
        <taxon>Tritrichomonas</taxon>
    </lineage>
</organism>
<dbReference type="Proteomes" id="UP001470230">
    <property type="component" value="Unassembled WGS sequence"/>
</dbReference>
<evidence type="ECO:0000256" key="9">
    <source>
        <dbReference type="PROSITE-ProRule" id="PRU10141"/>
    </source>
</evidence>
<feature type="binding site" evidence="9">
    <location>
        <position position="33"/>
    </location>
    <ligand>
        <name>ATP</name>
        <dbReference type="ChEBI" id="CHEBI:30616"/>
    </ligand>
</feature>
<dbReference type="Pfam" id="PF00069">
    <property type="entry name" value="Pkinase"/>
    <property type="match status" value="1"/>
</dbReference>
<comment type="catalytic activity">
    <reaction evidence="8">
        <text>L-seryl-[protein] + ATP = O-phospho-L-seryl-[protein] + ADP + H(+)</text>
        <dbReference type="Rhea" id="RHEA:17989"/>
        <dbReference type="Rhea" id="RHEA-COMP:9863"/>
        <dbReference type="Rhea" id="RHEA-COMP:11604"/>
        <dbReference type="ChEBI" id="CHEBI:15378"/>
        <dbReference type="ChEBI" id="CHEBI:29999"/>
        <dbReference type="ChEBI" id="CHEBI:30616"/>
        <dbReference type="ChEBI" id="CHEBI:83421"/>
        <dbReference type="ChEBI" id="CHEBI:456216"/>
        <dbReference type="EC" id="2.7.11.1"/>
    </reaction>
</comment>
<keyword evidence="5 12" id="KW-0418">Kinase</keyword>
<dbReference type="PIRSF" id="PIRSF000654">
    <property type="entry name" value="Integrin-linked_kinase"/>
    <property type="match status" value="1"/>
</dbReference>
<evidence type="ECO:0000256" key="3">
    <source>
        <dbReference type="ARBA" id="ARBA00022679"/>
    </source>
</evidence>
<evidence type="ECO:0000256" key="8">
    <source>
        <dbReference type="ARBA" id="ARBA00048679"/>
    </source>
</evidence>
<sequence>MQDYDLLERIGHGSFGKVWKAKRKVDGKIVAIKEIDYSRMQSKEKQMLVNEVNILRKLQNVHIVRYLNRIVNKEKKIIYIVMEFCPGGDLQSLIRETRACRSYIREDQIWLSLTELSLALKDCHCGKEKILHRDIKPGNIFIDGEGHVKLGDFGLARSLTNDLASTYLGTPYYMSPEINAGKKYDEKSDIWALGCVIYEMAALMPPFYGNDKDVLKNNIQTSTIQRFSSRYSDSLWRIVCWMLEKDPAKRPTVLEILEYRKVALTLKMNRVHHDLSVIREKTKDLHIRMEKLRERERIIFESKSGYRRAIENMEDI</sequence>
<evidence type="ECO:0000256" key="1">
    <source>
        <dbReference type="ARBA" id="ARBA00012513"/>
    </source>
</evidence>
<evidence type="ECO:0000256" key="7">
    <source>
        <dbReference type="ARBA" id="ARBA00047899"/>
    </source>
</evidence>
<dbReference type="InterPro" id="IPR011009">
    <property type="entry name" value="Kinase-like_dom_sf"/>
</dbReference>
<dbReference type="CDD" id="cd08217">
    <property type="entry name" value="STKc_Nek2"/>
    <property type="match status" value="1"/>
</dbReference>
<dbReference type="InterPro" id="IPR008271">
    <property type="entry name" value="Ser/Thr_kinase_AS"/>
</dbReference>
<keyword evidence="3" id="KW-0808">Transferase</keyword>
<dbReference type="EMBL" id="JAPFFF010000009">
    <property type="protein sequence ID" value="KAK8882489.1"/>
    <property type="molecule type" value="Genomic_DNA"/>
</dbReference>
<evidence type="ECO:0000256" key="6">
    <source>
        <dbReference type="ARBA" id="ARBA00022840"/>
    </source>
</evidence>
<dbReference type="SUPFAM" id="SSF56112">
    <property type="entry name" value="Protein kinase-like (PK-like)"/>
    <property type="match status" value="1"/>
</dbReference>
<keyword evidence="13" id="KW-1185">Reference proteome</keyword>
<evidence type="ECO:0000313" key="12">
    <source>
        <dbReference type="EMBL" id="KAK8882489.1"/>
    </source>
</evidence>
<dbReference type="PROSITE" id="PS50011">
    <property type="entry name" value="PROTEIN_KINASE_DOM"/>
    <property type="match status" value="1"/>
</dbReference>
<dbReference type="Gene3D" id="1.10.510.10">
    <property type="entry name" value="Transferase(Phosphotransferase) domain 1"/>
    <property type="match status" value="1"/>
</dbReference>
<keyword evidence="6 9" id="KW-0067">ATP-binding</keyword>
<dbReference type="Gene3D" id="3.30.200.20">
    <property type="entry name" value="Phosphorylase Kinase, domain 1"/>
    <property type="match status" value="1"/>
</dbReference>
<proteinExistence type="inferred from homology"/>
<evidence type="ECO:0000313" key="13">
    <source>
        <dbReference type="Proteomes" id="UP001470230"/>
    </source>
</evidence>
<evidence type="ECO:0000256" key="4">
    <source>
        <dbReference type="ARBA" id="ARBA00022741"/>
    </source>
</evidence>
<comment type="catalytic activity">
    <reaction evidence="7">
        <text>L-threonyl-[protein] + ATP = O-phospho-L-threonyl-[protein] + ADP + H(+)</text>
        <dbReference type="Rhea" id="RHEA:46608"/>
        <dbReference type="Rhea" id="RHEA-COMP:11060"/>
        <dbReference type="Rhea" id="RHEA-COMP:11605"/>
        <dbReference type="ChEBI" id="CHEBI:15378"/>
        <dbReference type="ChEBI" id="CHEBI:30013"/>
        <dbReference type="ChEBI" id="CHEBI:30616"/>
        <dbReference type="ChEBI" id="CHEBI:61977"/>
        <dbReference type="ChEBI" id="CHEBI:456216"/>
        <dbReference type="EC" id="2.7.11.1"/>
    </reaction>
</comment>
<comment type="similarity">
    <text evidence="10">Belongs to the protein kinase superfamily.</text>
</comment>
<reference evidence="12 13" key="1">
    <citation type="submission" date="2024-04" db="EMBL/GenBank/DDBJ databases">
        <title>Tritrichomonas musculus Genome.</title>
        <authorList>
            <person name="Alves-Ferreira E."/>
            <person name="Grigg M."/>
            <person name="Lorenzi H."/>
            <person name="Galac M."/>
        </authorList>
    </citation>
    <scope>NUCLEOTIDE SEQUENCE [LARGE SCALE GENOMIC DNA]</scope>
    <source>
        <strain evidence="12 13">EAF2021</strain>
    </source>
</reference>
<evidence type="ECO:0000256" key="10">
    <source>
        <dbReference type="RuleBase" id="RU000304"/>
    </source>
</evidence>
<comment type="caution">
    <text evidence="12">The sequence shown here is derived from an EMBL/GenBank/DDBJ whole genome shotgun (WGS) entry which is preliminary data.</text>
</comment>
<dbReference type="PROSITE" id="PS00108">
    <property type="entry name" value="PROTEIN_KINASE_ST"/>
    <property type="match status" value="1"/>
</dbReference>
<keyword evidence="4 9" id="KW-0547">Nucleotide-binding</keyword>
<protein>
    <recommendedName>
        <fullName evidence="1">non-specific serine/threonine protein kinase</fullName>
        <ecNumber evidence="1">2.7.11.1</ecNumber>
    </recommendedName>
</protein>
<dbReference type="InterPro" id="IPR051131">
    <property type="entry name" value="NEK_Ser/Thr_kinase_NIMA"/>
</dbReference>
<evidence type="ECO:0000256" key="2">
    <source>
        <dbReference type="ARBA" id="ARBA00022527"/>
    </source>
</evidence>
<gene>
    <name evidence="12" type="ORF">M9Y10_045131</name>
</gene>
<evidence type="ECO:0000259" key="11">
    <source>
        <dbReference type="PROSITE" id="PS50011"/>
    </source>
</evidence>
<keyword evidence="2 10" id="KW-0723">Serine/threonine-protein kinase</keyword>
<dbReference type="InterPro" id="IPR000719">
    <property type="entry name" value="Prot_kinase_dom"/>
</dbReference>
<dbReference type="InterPro" id="IPR017441">
    <property type="entry name" value="Protein_kinase_ATP_BS"/>
</dbReference>
<dbReference type="PANTHER" id="PTHR44899:SF10">
    <property type="entry name" value="NIMA-RELATED KINASE 2"/>
    <property type="match status" value="1"/>
</dbReference>
<accession>A0ABR2JUR5</accession>
<dbReference type="PROSITE" id="PS00107">
    <property type="entry name" value="PROTEIN_KINASE_ATP"/>
    <property type="match status" value="1"/>
</dbReference>